<name>L7M9J7_RHIPC</name>
<reference evidence="2" key="1">
    <citation type="submission" date="2012-11" db="EMBL/GenBank/DDBJ databases">
        <authorList>
            <person name="Lucero-Rivera Y.E."/>
            <person name="Tovar-Ramirez D."/>
        </authorList>
    </citation>
    <scope>NUCLEOTIDE SEQUENCE</scope>
    <source>
        <tissue evidence="2">Salivary gland</tissue>
    </source>
</reference>
<proteinExistence type="evidence at transcript level"/>
<organism evidence="2">
    <name type="scientific">Rhipicephalus pulchellus</name>
    <name type="common">Yellow backed tick</name>
    <name type="synonym">Dermacentor pulchellus</name>
    <dbReference type="NCBI Taxonomy" id="72859"/>
    <lineage>
        <taxon>Eukaryota</taxon>
        <taxon>Metazoa</taxon>
        <taxon>Ecdysozoa</taxon>
        <taxon>Arthropoda</taxon>
        <taxon>Chelicerata</taxon>
        <taxon>Arachnida</taxon>
        <taxon>Acari</taxon>
        <taxon>Parasitiformes</taxon>
        <taxon>Ixodida</taxon>
        <taxon>Ixodoidea</taxon>
        <taxon>Ixodidae</taxon>
        <taxon>Rhipicephalinae</taxon>
        <taxon>Rhipicephalus</taxon>
        <taxon>Rhipicephalus</taxon>
    </lineage>
</organism>
<feature type="chain" id="PRO_5003981092" evidence="1">
    <location>
        <begin position="26"/>
        <end position="182"/>
    </location>
</feature>
<evidence type="ECO:0000313" key="2">
    <source>
        <dbReference type="EMBL" id="JAA60705.1"/>
    </source>
</evidence>
<reference evidence="2" key="2">
    <citation type="journal article" date="2015" name="J. Proteomics">
        <title>Sexual differences in the sialomes of the zebra tick, Rhipicephalus pulchellus.</title>
        <authorList>
            <person name="Tan A.W."/>
            <person name="Francischetti I.M."/>
            <person name="Slovak M."/>
            <person name="Kini R.M."/>
            <person name="Ribeiro J.M."/>
        </authorList>
    </citation>
    <scope>NUCLEOTIDE SEQUENCE</scope>
    <source>
        <tissue evidence="2">Salivary gland</tissue>
    </source>
</reference>
<sequence length="182" mass="20007">MMLFLSILAATPALMTLLLIGLTAGDGPTGNSSASTCESPDLPLFDDISSDDVIILYIYNKTTHSCHNALVNKTKNHTFQSRYSCVSQCLTGQGSLYCVGDPVGVANCSNATIYKSMYPEPFNEPYEGFFYNLTSMQCEKYTAVGPAPYHENATNYFTYNETCQEECSGFNNTTIYGNYTTK</sequence>
<evidence type="ECO:0000256" key="1">
    <source>
        <dbReference type="SAM" id="SignalP"/>
    </source>
</evidence>
<dbReference type="EMBL" id="GACK01004329">
    <property type="protein sequence ID" value="JAA60705.1"/>
    <property type="molecule type" value="mRNA"/>
</dbReference>
<dbReference type="AlphaFoldDB" id="L7M9J7"/>
<keyword evidence="1" id="KW-0732">Signal</keyword>
<feature type="signal peptide" evidence="1">
    <location>
        <begin position="1"/>
        <end position="25"/>
    </location>
</feature>
<protein>
    <submittedName>
        <fullName evidence="2">Putative monolaris</fullName>
    </submittedName>
</protein>
<accession>L7M9J7</accession>